<dbReference type="GO" id="GO:0016705">
    <property type="term" value="F:oxidoreductase activity, acting on paired donors, with incorporation or reduction of molecular oxygen"/>
    <property type="evidence" value="ECO:0007669"/>
    <property type="project" value="InterPro"/>
</dbReference>
<reference evidence="10 11" key="1">
    <citation type="submission" date="2023-08" db="EMBL/GenBank/DDBJ databases">
        <title>Black Yeasts Isolated from many extreme environments.</title>
        <authorList>
            <person name="Coleine C."/>
            <person name="Stajich J.E."/>
            <person name="Selbmann L."/>
        </authorList>
    </citation>
    <scope>NUCLEOTIDE SEQUENCE [LARGE SCALE GENOMIC DNA]</scope>
    <source>
        <strain evidence="10 11">CCFEE 5910</strain>
    </source>
</reference>
<dbReference type="AlphaFoldDB" id="A0AAN7STS7"/>
<comment type="caution">
    <text evidence="10">The sequence shown here is derived from an EMBL/GenBank/DDBJ whole genome shotgun (WGS) entry which is preliminary data.</text>
</comment>
<dbReference type="InterPro" id="IPR002401">
    <property type="entry name" value="Cyt_P450_E_grp-I"/>
</dbReference>
<evidence type="ECO:0000256" key="7">
    <source>
        <dbReference type="PIRSR" id="PIRSR602401-1"/>
    </source>
</evidence>
<dbReference type="PRINTS" id="PR00463">
    <property type="entry name" value="EP450I"/>
</dbReference>
<evidence type="ECO:0000313" key="11">
    <source>
        <dbReference type="Proteomes" id="UP001309876"/>
    </source>
</evidence>
<dbReference type="GO" id="GO:0005506">
    <property type="term" value="F:iron ion binding"/>
    <property type="evidence" value="ECO:0007669"/>
    <property type="project" value="InterPro"/>
</dbReference>
<keyword evidence="9" id="KW-1133">Transmembrane helix</keyword>
<evidence type="ECO:0000313" key="10">
    <source>
        <dbReference type="EMBL" id="KAK5081206.1"/>
    </source>
</evidence>
<proteinExistence type="inferred from homology"/>
<dbReference type="PRINTS" id="PR00385">
    <property type="entry name" value="P450"/>
</dbReference>
<name>A0AAN7STS7_9EURO</name>
<evidence type="ECO:0008006" key="12">
    <source>
        <dbReference type="Google" id="ProtNLM"/>
    </source>
</evidence>
<keyword evidence="9" id="KW-0812">Transmembrane</keyword>
<dbReference type="EMBL" id="JAVRRJ010000010">
    <property type="protein sequence ID" value="KAK5081206.1"/>
    <property type="molecule type" value="Genomic_DNA"/>
</dbReference>
<keyword evidence="6 8" id="KW-0503">Monooxygenase</keyword>
<feature type="transmembrane region" description="Helical" evidence="9">
    <location>
        <begin position="6"/>
        <end position="28"/>
    </location>
</feature>
<keyword evidence="3 7" id="KW-0479">Metal-binding</keyword>
<dbReference type="PANTHER" id="PTHR24305:SF232">
    <property type="entry name" value="P450, PUTATIVE (EUROFUNG)-RELATED"/>
    <property type="match status" value="1"/>
</dbReference>
<dbReference type="GO" id="GO:0004497">
    <property type="term" value="F:monooxygenase activity"/>
    <property type="evidence" value="ECO:0007669"/>
    <property type="project" value="UniProtKB-KW"/>
</dbReference>
<keyword evidence="9" id="KW-0472">Membrane</keyword>
<comment type="cofactor">
    <cofactor evidence="1 7">
        <name>heme</name>
        <dbReference type="ChEBI" id="CHEBI:30413"/>
    </cofactor>
</comment>
<organism evidence="10 11">
    <name type="scientific">Lithohypha guttulata</name>
    <dbReference type="NCBI Taxonomy" id="1690604"/>
    <lineage>
        <taxon>Eukaryota</taxon>
        <taxon>Fungi</taxon>
        <taxon>Dikarya</taxon>
        <taxon>Ascomycota</taxon>
        <taxon>Pezizomycotina</taxon>
        <taxon>Eurotiomycetes</taxon>
        <taxon>Chaetothyriomycetidae</taxon>
        <taxon>Chaetothyriales</taxon>
        <taxon>Trichomeriaceae</taxon>
        <taxon>Lithohypha</taxon>
    </lineage>
</organism>
<keyword evidence="7 8" id="KW-0349">Heme</keyword>
<gene>
    <name evidence="10" type="ORF">LTR05_008000</name>
</gene>
<protein>
    <recommendedName>
        <fullName evidence="12">Cytochrome P450</fullName>
    </recommendedName>
</protein>
<sequence length="513" mass="58436">MAAGDLATSIPISIWILVGAVGLVLYILRVRFRPGLRNIPGPFLASLTNFWRLYDVSKGSHYQTLIDLHRKHGSDLIRIGPNTVSVADPEAVKTIYGLKKGFNKSEFYHVQQNISHGKPLTNIFNTTDEDFHAAIKRPVAYSYSMTSLKQYEPFVDTTSQLFCRKLVQNFAEPRKACDLGTWLQYYAFDVIGEITFSKRFGFLETGTDVEGVIADIEWRLGYFAVIGQMPQLDRFLLKSPIAMRMIPNNHVVKFSIQQVQARMDKPADRKDFLGAFLQAKKDWPELVNDRQVLSYSNSNIFAGSDTTAISLRSILYYMLKNQRILDRVIAEIDDIVGSRDCSRAPITFTEANQMPYLQAVLRESLRIHPAVGLLLERVVPAGGVSITNTFLPEGTILGICPWVLHRDKRVFGQDADIFRPERWLEATPEVLKVIERSNLAFGSGSRTCIGKHISLLEMSKIVPQLLWTFEFELAQPHKDWKLHDMWFVKQMDFNVYVKRRSGRNVILEDGTSH</sequence>
<dbReference type="SUPFAM" id="SSF48264">
    <property type="entry name" value="Cytochrome P450"/>
    <property type="match status" value="1"/>
</dbReference>
<evidence type="ECO:0000256" key="9">
    <source>
        <dbReference type="SAM" id="Phobius"/>
    </source>
</evidence>
<keyword evidence="11" id="KW-1185">Reference proteome</keyword>
<dbReference type="InterPro" id="IPR050121">
    <property type="entry name" value="Cytochrome_P450_monoxygenase"/>
</dbReference>
<dbReference type="GO" id="GO:0020037">
    <property type="term" value="F:heme binding"/>
    <property type="evidence" value="ECO:0007669"/>
    <property type="project" value="InterPro"/>
</dbReference>
<dbReference type="FunFam" id="1.10.630.10:FF:000050">
    <property type="entry name" value="Cytochrome P450 monooxygenase"/>
    <property type="match status" value="1"/>
</dbReference>
<evidence type="ECO:0000256" key="4">
    <source>
        <dbReference type="ARBA" id="ARBA00023002"/>
    </source>
</evidence>
<dbReference type="CDD" id="cd11060">
    <property type="entry name" value="CYP57A1-like"/>
    <property type="match status" value="1"/>
</dbReference>
<keyword evidence="4 8" id="KW-0560">Oxidoreductase</keyword>
<accession>A0AAN7STS7</accession>
<evidence type="ECO:0000256" key="8">
    <source>
        <dbReference type="RuleBase" id="RU000461"/>
    </source>
</evidence>
<dbReference type="InterPro" id="IPR036396">
    <property type="entry name" value="Cyt_P450_sf"/>
</dbReference>
<keyword evidence="5 7" id="KW-0408">Iron</keyword>
<dbReference type="Proteomes" id="UP001309876">
    <property type="component" value="Unassembled WGS sequence"/>
</dbReference>
<comment type="similarity">
    <text evidence="2 8">Belongs to the cytochrome P450 family.</text>
</comment>
<dbReference type="PROSITE" id="PS00086">
    <property type="entry name" value="CYTOCHROME_P450"/>
    <property type="match status" value="1"/>
</dbReference>
<feature type="binding site" description="axial binding residue" evidence="7">
    <location>
        <position position="448"/>
    </location>
    <ligand>
        <name>heme</name>
        <dbReference type="ChEBI" id="CHEBI:30413"/>
    </ligand>
    <ligandPart>
        <name>Fe</name>
        <dbReference type="ChEBI" id="CHEBI:18248"/>
    </ligandPart>
</feature>
<dbReference type="Gene3D" id="1.10.630.10">
    <property type="entry name" value="Cytochrome P450"/>
    <property type="match status" value="1"/>
</dbReference>
<evidence type="ECO:0000256" key="6">
    <source>
        <dbReference type="ARBA" id="ARBA00023033"/>
    </source>
</evidence>
<dbReference type="PANTHER" id="PTHR24305">
    <property type="entry name" value="CYTOCHROME P450"/>
    <property type="match status" value="1"/>
</dbReference>
<dbReference type="InterPro" id="IPR001128">
    <property type="entry name" value="Cyt_P450"/>
</dbReference>
<evidence type="ECO:0000256" key="5">
    <source>
        <dbReference type="ARBA" id="ARBA00023004"/>
    </source>
</evidence>
<dbReference type="Pfam" id="PF00067">
    <property type="entry name" value="p450"/>
    <property type="match status" value="1"/>
</dbReference>
<evidence type="ECO:0000256" key="3">
    <source>
        <dbReference type="ARBA" id="ARBA00022723"/>
    </source>
</evidence>
<evidence type="ECO:0000256" key="1">
    <source>
        <dbReference type="ARBA" id="ARBA00001971"/>
    </source>
</evidence>
<dbReference type="InterPro" id="IPR017972">
    <property type="entry name" value="Cyt_P450_CS"/>
</dbReference>
<evidence type="ECO:0000256" key="2">
    <source>
        <dbReference type="ARBA" id="ARBA00010617"/>
    </source>
</evidence>